<name>A0A8S0T312_OLEEU</name>
<evidence type="ECO:0000313" key="1">
    <source>
        <dbReference type="EMBL" id="CAA2998850.1"/>
    </source>
</evidence>
<comment type="caution">
    <text evidence="1">The sequence shown here is derived from an EMBL/GenBank/DDBJ whole genome shotgun (WGS) entry which is preliminary data.</text>
</comment>
<keyword evidence="2" id="KW-1185">Reference proteome</keyword>
<dbReference type="Gramene" id="OE9A098356T1">
    <property type="protein sequence ID" value="OE9A098356C1"/>
    <property type="gene ID" value="OE9A098356"/>
</dbReference>
<accession>A0A8S0T312</accession>
<feature type="non-terminal residue" evidence="1">
    <location>
        <position position="155"/>
    </location>
</feature>
<dbReference type="Proteomes" id="UP000594638">
    <property type="component" value="Unassembled WGS sequence"/>
</dbReference>
<protein>
    <submittedName>
        <fullName evidence="1">Uncharacterized protein</fullName>
    </submittedName>
</protein>
<sequence length="155" mass="16442">MTKKVTNPTTNTISTTLPTIETQTEGWLTKPTTNTISTTPPIVEAQTVGQAATSSSTTNTFTIPLIDETQTRTPSQQNTNTIPAAIVLPSSEAQMANQPNAISIAPKSMKVARSGSVVANNSSVLRLPMQSTTCLPLGYTNSMGWVEREVVGKYG</sequence>
<proteinExistence type="predicted"/>
<gene>
    <name evidence="1" type="ORF">OLEA9_A098356</name>
</gene>
<evidence type="ECO:0000313" key="2">
    <source>
        <dbReference type="Proteomes" id="UP000594638"/>
    </source>
</evidence>
<dbReference type="AlphaFoldDB" id="A0A8S0T312"/>
<dbReference type="EMBL" id="CACTIH010005606">
    <property type="protein sequence ID" value="CAA2998850.1"/>
    <property type="molecule type" value="Genomic_DNA"/>
</dbReference>
<reference evidence="1 2" key="1">
    <citation type="submission" date="2019-12" db="EMBL/GenBank/DDBJ databases">
        <authorList>
            <person name="Alioto T."/>
            <person name="Alioto T."/>
            <person name="Gomez Garrido J."/>
        </authorList>
    </citation>
    <scope>NUCLEOTIDE SEQUENCE [LARGE SCALE GENOMIC DNA]</scope>
</reference>
<organism evidence="1 2">
    <name type="scientific">Olea europaea subsp. europaea</name>
    <dbReference type="NCBI Taxonomy" id="158383"/>
    <lineage>
        <taxon>Eukaryota</taxon>
        <taxon>Viridiplantae</taxon>
        <taxon>Streptophyta</taxon>
        <taxon>Embryophyta</taxon>
        <taxon>Tracheophyta</taxon>
        <taxon>Spermatophyta</taxon>
        <taxon>Magnoliopsida</taxon>
        <taxon>eudicotyledons</taxon>
        <taxon>Gunneridae</taxon>
        <taxon>Pentapetalae</taxon>
        <taxon>asterids</taxon>
        <taxon>lamiids</taxon>
        <taxon>Lamiales</taxon>
        <taxon>Oleaceae</taxon>
        <taxon>Oleeae</taxon>
        <taxon>Olea</taxon>
    </lineage>
</organism>